<protein>
    <submittedName>
        <fullName evidence="10">Drug resistance transporter, EmrB/QacA subfamily</fullName>
    </submittedName>
</protein>
<sequence>MLPKTGQPVESEKKRMSTTTESLQPAGTGAGAETGTPALNPRRWAALVLIAVAQLMIVLDGTIVNIALPTMQRNLHISDVNKQWVITAYALAFGSMLLLGGRVADYTGRKRAFVIGLLGFAAASALGGAATNEAMLFGARAVQGVFGALMAPAALSLLTVTFTEEKERARAFGVYGAIAGGGTAIGLIMGGVLTEYASWRWTLLVNVPIAVVAAFFASRVLTESKAAGNTKYDIPGALTSTAGLAALVYGFNKANTDGWGSATTLSLLAAGLALLVAFLVIELRTSHPLLPMRVILDRNRGGSFLSSLLMGVGMFGVFIFLTYYLQQILGYSALKSGFAFLPFTFGVIAGAGVATRFLPRIGPRVLMAVGFGLATLGMVLFTGIGVDTSYLTHVVPAELVMSFGIGLFFVPLSSTSLIGVADHDAGVASALVNTTQQIGGALGTAMLVTFATTATTNYLGSHAAHATNQSLLIAQASVHGYVTAFIWSAAILGAATLVVATLVKARKDDLPTGGAVHMG</sequence>
<dbReference type="PROSITE" id="PS50850">
    <property type="entry name" value="MFS"/>
    <property type="match status" value="1"/>
</dbReference>
<evidence type="ECO:0000256" key="6">
    <source>
        <dbReference type="ARBA" id="ARBA00023136"/>
    </source>
</evidence>
<dbReference type="Pfam" id="PF07690">
    <property type="entry name" value="MFS_1"/>
    <property type="match status" value="1"/>
</dbReference>
<dbReference type="InterPro" id="IPR004638">
    <property type="entry name" value="EmrB-like"/>
</dbReference>
<feature type="transmembrane region" description="Helical" evidence="8">
    <location>
        <begin position="234"/>
        <end position="252"/>
    </location>
</feature>
<dbReference type="InterPro" id="IPR011701">
    <property type="entry name" value="MFS"/>
</dbReference>
<feature type="transmembrane region" description="Helical" evidence="8">
    <location>
        <begin position="337"/>
        <end position="358"/>
    </location>
</feature>
<dbReference type="EMBL" id="CP001700">
    <property type="protein sequence ID" value="ACU72085.1"/>
    <property type="molecule type" value="Genomic_DNA"/>
</dbReference>
<evidence type="ECO:0000256" key="4">
    <source>
        <dbReference type="ARBA" id="ARBA00022692"/>
    </source>
</evidence>
<keyword evidence="2" id="KW-0813">Transport</keyword>
<evidence type="ECO:0000256" key="3">
    <source>
        <dbReference type="ARBA" id="ARBA00022475"/>
    </source>
</evidence>
<feature type="transmembrane region" description="Helical" evidence="8">
    <location>
        <begin position="44"/>
        <end position="68"/>
    </location>
</feature>
<dbReference type="KEGG" id="cai:Caci_3177"/>
<feature type="transmembrane region" description="Helical" evidence="8">
    <location>
        <begin position="199"/>
        <end position="222"/>
    </location>
</feature>
<feature type="transmembrane region" description="Helical" evidence="8">
    <location>
        <begin position="365"/>
        <end position="384"/>
    </location>
</feature>
<dbReference type="eggNOG" id="COG2211">
    <property type="taxonomic scope" value="Bacteria"/>
</dbReference>
<dbReference type="Gene3D" id="1.20.1250.20">
    <property type="entry name" value="MFS general substrate transporter like domains"/>
    <property type="match status" value="1"/>
</dbReference>
<dbReference type="AlphaFoldDB" id="C7Q679"/>
<evidence type="ECO:0000256" key="8">
    <source>
        <dbReference type="SAM" id="Phobius"/>
    </source>
</evidence>
<dbReference type="InterPro" id="IPR020846">
    <property type="entry name" value="MFS_dom"/>
</dbReference>
<evidence type="ECO:0000259" key="9">
    <source>
        <dbReference type="PROSITE" id="PS50850"/>
    </source>
</evidence>
<dbReference type="NCBIfam" id="TIGR00711">
    <property type="entry name" value="efflux_EmrB"/>
    <property type="match status" value="1"/>
</dbReference>
<feature type="transmembrane region" description="Helical" evidence="8">
    <location>
        <begin position="112"/>
        <end position="131"/>
    </location>
</feature>
<feature type="region of interest" description="Disordered" evidence="7">
    <location>
        <begin position="1"/>
        <end position="37"/>
    </location>
</feature>
<accession>C7Q679</accession>
<dbReference type="CDD" id="cd17321">
    <property type="entry name" value="MFS_MMR_MDR_like"/>
    <property type="match status" value="1"/>
</dbReference>
<dbReference type="PRINTS" id="PR01036">
    <property type="entry name" value="TCRTETB"/>
</dbReference>
<dbReference type="SUPFAM" id="SSF103473">
    <property type="entry name" value="MFS general substrate transporter"/>
    <property type="match status" value="1"/>
</dbReference>
<organism evidence="10 11">
    <name type="scientific">Catenulispora acidiphila (strain DSM 44928 / JCM 14897 / NBRC 102108 / NRRL B-24433 / ID139908)</name>
    <dbReference type="NCBI Taxonomy" id="479433"/>
    <lineage>
        <taxon>Bacteria</taxon>
        <taxon>Bacillati</taxon>
        <taxon>Actinomycetota</taxon>
        <taxon>Actinomycetes</taxon>
        <taxon>Catenulisporales</taxon>
        <taxon>Catenulisporaceae</taxon>
        <taxon>Catenulispora</taxon>
    </lineage>
</organism>
<feature type="transmembrane region" description="Helical" evidence="8">
    <location>
        <begin position="441"/>
        <end position="460"/>
    </location>
</feature>
<dbReference type="HOGENOM" id="CLU_000960_28_2_11"/>
<evidence type="ECO:0000256" key="5">
    <source>
        <dbReference type="ARBA" id="ARBA00022989"/>
    </source>
</evidence>
<keyword evidence="11" id="KW-1185">Reference proteome</keyword>
<dbReference type="GO" id="GO:0005886">
    <property type="term" value="C:plasma membrane"/>
    <property type="evidence" value="ECO:0007669"/>
    <property type="project" value="UniProtKB-SubCell"/>
</dbReference>
<evidence type="ECO:0000256" key="2">
    <source>
        <dbReference type="ARBA" id="ARBA00022448"/>
    </source>
</evidence>
<keyword evidence="6 8" id="KW-0472">Membrane</keyword>
<keyword evidence="5 8" id="KW-1133">Transmembrane helix</keyword>
<feature type="domain" description="Major facilitator superfamily (MFS) profile" evidence="9">
    <location>
        <begin position="46"/>
        <end position="507"/>
    </location>
</feature>
<dbReference type="PANTHER" id="PTHR42718:SF46">
    <property type="entry name" value="BLR6921 PROTEIN"/>
    <property type="match status" value="1"/>
</dbReference>
<feature type="transmembrane region" description="Helical" evidence="8">
    <location>
        <begin position="480"/>
        <end position="503"/>
    </location>
</feature>
<gene>
    <name evidence="10" type="ordered locus">Caci_3177</name>
</gene>
<comment type="subcellular location">
    <subcellularLocation>
        <location evidence="1">Cell membrane</location>
        <topology evidence="1">Multi-pass membrane protein</topology>
    </subcellularLocation>
</comment>
<keyword evidence="4 8" id="KW-0812">Transmembrane</keyword>
<feature type="transmembrane region" description="Helical" evidence="8">
    <location>
        <begin position="399"/>
        <end position="420"/>
    </location>
</feature>
<dbReference type="Proteomes" id="UP000000851">
    <property type="component" value="Chromosome"/>
</dbReference>
<dbReference type="FunCoup" id="C7Q679">
    <property type="interactions" value="89"/>
</dbReference>
<dbReference type="GO" id="GO:0022857">
    <property type="term" value="F:transmembrane transporter activity"/>
    <property type="evidence" value="ECO:0007669"/>
    <property type="project" value="InterPro"/>
</dbReference>
<feature type="transmembrane region" description="Helical" evidence="8">
    <location>
        <begin position="137"/>
        <end position="160"/>
    </location>
</feature>
<feature type="compositionally biased region" description="Low complexity" evidence="7">
    <location>
        <begin position="25"/>
        <end position="37"/>
    </location>
</feature>
<feature type="transmembrane region" description="Helical" evidence="8">
    <location>
        <begin position="258"/>
        <end position="281"/>
    </location>
</feature>
<evidence type="ECO:0000256" key="1">
    <source>
        <dbReference type="ARBA" id="ARBA00004651"/>
    </source>
</evidence>
<keyword evidence="3" id="KW-1003">Cell membrane</keyword>
<feature type="transmembrane region" description="Helical" evidence="8">
    <location>
        <begin position="83"/>
        <end position="100"/>
    </location>
</feature>
<name>C7Q679_CATAD</name>
<dbReference type="PANTHER" id="PTHR42718">
    <property type="entry name" value="MAJOR FACILITATOR SUPERFAMILY MULTIDRUG TRANSPORTER MFSC"/>
    <property type="match status" value="1"/>
</dbReference>
<evidence type="ECO:0000313" key="11">
    <source>
        <dbReference type="Proteomes" id="UP000000851"/>
    </source>
</evidence>
<feature type="transmembrane region" description="Helical" evidence="8">
    <location>
        <begin position="302"/>
        <end position="325"/>
    </location>
</feature>
<dbReference type="Gene3D" id="1.20.1720.10">
    <property type="entry name" value="Multidrug resistance protein D"/>
    <property type="match status" value="1"/>
</dbReference>
<dbReference type="eggNOG" id="COG0477">
    <property type="taxonomic scope" value="Bacteria"/>
</dbReference>
<dbReference type="InParanoid" id="C7Q679"/>
<dbReference type="InterPro" id="IPR036259">
    <property type="entry name" value="MFS_trans_sf"/>
</dbReference>
<proteinExistence type="predicted"/>
<feature type="transmembrane region" description="Helical" evidence="8">
    <location>
        <begin position="172"/>
        <end position="193"/>
    </location>
</feature>
<evidence type="ECO:0000313" key="10">
    <source>
        <dbReference type="EMBL" id="ACU72085.1"/>
    </source>
</evidence>
<reference evidence="10 11" key="1">
    <citation type="journal article" date="2009" name="Stand. Genomic Sci.">
        <title>Complete genome sequence of Catenulispora acidiphila type strain (ID 139908).</title>
        <authorList>
            <person name="Copeland A."/>
            <person name="Lapidus A."/>
            <person name="Glavina Del Rio T."/>
            <person name="Nolan M."/>
            <person name="Lucas S."/>
            <person name="Chen F."/>
            <person name="Tice H."/>
            <person name="Cheng J.F."/>
            <person name="Bruce D."/>
            <person name="Goodwin L."/>
            <person name="Pitluck S."/>
            <person name="Mikhailova N."/>
            <person name="Pati A."/>
            <person name="Ivanova N."/>
            <person name="Mavromatis K."/>
            <person name="Chen A."/>
            <person name="Palaniappan K."/>
            <person name="Chain P."/>
            <person name="Land M."/>
            <person name="Hauser L."/>
            <person name="Chang Y.J."/>
            <person name="Jeffries C.D."/>
            <person name="Chertkov O."/>
            <person name="Brettin T."/>
            <person name="Detter J.C."/>
            <person name="Han C."/>
            <person name="Ali Z."/>
            <person name="Tindall B.J."/>
            <person name="Goker M."/>
            <person name="Bristow J."/>
            <person name="Eisen J.A."/>
            <person name="Markowitz V."/>
            <person name="Hugenholtz P."/>
            <person name="Kyrpides N.C."/>
            <person name="Klenk H.P."/>
        </authorList>
    </citation>
    <scope>NUCLEOTIDE SEQUENCE [LARGE SCALE GENOMIC DNA]</scope>
    <source>
        <strain evidence="11">DSM 44928 / JCM 14897 / NBRC 102108 / NRRL B-24433 / ID139908</strain>
    </source>
</reference>
<evidence type="ECO:0000256" key="7">
    <source>
        <dbReference type="SAM" id="MobiDB-lite"/>
    </source>
</evidence>